<evidence type="ECO:0000256" key="4">
    <source>
        <dbReference type="ARBA" id="ARBA00022502"/>
    </source>
</evidence>
<dbReference type="Proteomes" id="UP001244341">
    <property type="component" value="Chromosome 4b"/>
</dbReference>
<evidence type="ECO:0000256" key="10">
    <source>
        <dbReference type="SAM" id="SignalP"/>
    </source>
</evidence>
<comment type="pathway">
    <text evidence="2">Glycolipid biosynthesis; glycosylphosphatidylinositol-anchor biosynthesis.</text>
</comment>
<dbReference type="InterPro" id="IPR013233">
    <property type="entry name" value="PIG-X/PBN1"/>
</dbReference>
<evidence type="ECO:0000256" key="9">
    <source>
        <dbReference type="ARBA" id="ARBA00023180"/>
    </source>
</evidence>
<evidence type="ECO:0000256" key="2">
    <source>
        <dbReference type="ARBA" id="ARBA00004687"/>
    </source>
</evidence>
<keyword evidence="5" id="KW-0812">Transmembrane</keyword>
<keyword evidence="12" id="KW-1185">Reference proteome</keyword>
<dbReference type="EMBL" id="CP126211">
    <property type="protein sequence ID" value="WIA12911.1"/>
    <property type="molecule type" value="Genomic_DNA"/>
</dbReference>
<reference evidence="11 12" key="1">
    <citation type="submission" date="2023-05" db="EMBL/GenBank/DDBJ databases">
        <title>A 100% complete, gapless, phased diploid assembly of the Scenedesmus obliquus UTEX 3031 genome.</title>
        <authorList>
            <person name="Biondi T.C."/>
            <person name="Hanschen E.R."/>
            <person name="Kwon T."/>
            <person name="Eng W."/>
            <person name="Kruse C.P.S."/>
            <person name="Koehler S.I."/>
            <person name="Kunde Y."/>
            <person name="Gleasner C.D."/>
            <person name="You Mak K.T."/>
            <person name="Polle J."/>
            <person name="Hovde B.T."/>
            <person name="Starkenburg S.R."/>
        </authorList>
    </citation>
    <scope>NUCLEOTIDE SEQUENCE [LARGE SCALE GENOMIC DNA]</scope>
    <source>
        <strain evidence="11 12">DOE0152z</strain>
    </source>
</reference>
<comment type="similarity">
    <text evidence="3">Belongs to the PIGX family.</text>
</comment>
<evidence type="ECO:0000256" key="1">
    <source>
        <dbReference type="ARBA" id="ARBA00004389"/>
    </source>
</evidence>
<dbReference type="PANTHER" id="PTHR28650:SF1">
    <property type="entry name" value="PHOSPHATIDYLINOSITOL-GLYCAN BIOSYNTHESIS CLASS X PROTEIN"/>
    <property type="match status" value="1"/>
</dbReference>
<keyword evidence="8" id="KW-0472">Membrane</keyword>
<keyword evidence="10" id="KW-0732">Signal</keyword>
<name>A0ABY8TUV8_TETOB</name>
<keyword evidence="9" id="KW-0325">Glycoprotein</keyword>
<evidence type="ECO:0000256" key="8">
    <source>
        <dbReference type="ARBA" id="ARBA00023136"/>
    </source>
</evidence>
<evidence type="ECO:0000256" key="5">
    <source>
        <dbReference type="ARBA" id="ARBA00022692"/>
    </source>
</evidence>
<protein>
    <submittedName>
        <fullName evidence="11">Uncharacterized protein</fullName>
    </submittedName>
</protein>
<evidence type="ECO:0000256" key="7">
    <source>
        <dbReference type="ARBA" id="ARBA00022989"/>
    </source>
</evidence>
<accession>A0ABY8TUV8</accession>
<organism evidence="11 12">
    <name type="scientific">Tetradesmus obliquus</name>
    <name type="common">Green alga</name>
    <name type="synonym">Acutodesmus obliquus</name>
    <dbReference type="NCBI Taxonomy" id="3088"/>
    <lineage>
        <taxon>Eukaryota</taxon>
        <taxon>Viridiplantae</taxon>
        <taxon>Chlorophyta</taxon>
        <taxon>core chlorophytes</taxon>
        <taxon>Chlorophyceae</taxon>
        <taxon>CS clade</taxon>
        <taxon>Sphaeropleales</taxon>
        <taxon>Scenedesmaceae</taxon>
        <taxon>Tetradesmus</taxon>
    </lineage>
</organism>
<comment type="subcellular location">
    <subcellularLocation>
        <location evidence="1">Endoplasmic reticulum membrane</location>
        <topology evidence="1">Single-pass membrane protein</topology>
    </subcellularLocation>
</comment>
<sequence length="178" mass="19488">MLWSVCGLFILILGCIYADPYQLEDLVRSSNSDVAAGPSSTAEGTAYTFQLLGPLDLELPAPACKANVLLLGFNMTQRQQQQQEGKQNNQRLEALLSVPLHAKYPEPHAFGFQGWQALSSGHIHVVVPKPWLLVDCRQAGGQLQVLHPPPEQQQLEQQMLSTHLCAVQQVDTPSGVVP</sequence>
<keyword evidence="6" id="KW-0256">Endoplasmic reticulum</keyword>
<feature type="signal peptide" evidence="10">
    <location>
        <begin position="1"/>
        <end position="18"/>
    </location>
</feature>
<evidence type="ECO:0000256" key="3">
    <source>
        <dbReference type="ARBA" id="ARBA00010345"/>
    </source>
</evidence>
<evidence type="ECO:0000313" key="11">
    <source>
        <dbReference type="EMBL" id="WIA12911.1"/>
    </source>
</evidence>
<dbReference type="PANTHER" id="PTHR28650">
    <property type="entry name" value="PHOSPHATIDYLINOSITOL-GLYCAN BIOSYNTHESIS CLASS X PROTEIN"/>
    <property type="match status" value="1"/>
</dbReference>
<dbReference type="Pfam" id="PF08320">
    <property type="entry name" value="PIG-X"/>
    <property type="match status" value="1"/>
</dbReference>
<proteinExistence type="inferred from homology"/>
<evidence type="ECO:0000313" key="12">
    <source>
        <dbReference type="Proteomes" id="UP001244341"/>
    </source>
</evidence>
<keyword evidence="4" id="KW-0337">GPI-anchor biosynthesis</keyword>
<gene>
    <name evidence="11" type="ORF">OEZ85_006528</name>
</gene>
<evidence type="ECO:0000256" key="6">
    <source>
        <dbReference type="ARBA" id="ARBA00022824"/>
    </source>
</evidence>
<dbReference type="InterPro" id="IPR040039">
    <property type="entry name" value="PIGX"/>
</dbReference>
<keyword evidence="7" id="KW-1133">Transmembrane helix</keyword>
<feature type="chain" id="PRO_5045701791" evidence="10">
    <location>
        <begin position="19"/>
        <end position="178"/>
    </location>
</feature>